<gene>
    <name evidence="2" type="ORF">BN860_02674g</name>
</gene>
<sequence length="112" mass="12974">MPRSSKVSKAAKSKQNNELLKQRRNISHSDKKRTRCKVEQLDREGLLPNELFQLNRQNTSNRSRGSKSSLLAKNLEQGHKEDLRIREEAKAKKQETDNKILEQIEMISGFSL</sequence>
<feature type="compositionally biased region" description="Low complexity" evidence="1">
    <location>
        <begin position="1"/>
        <end position="14"/>
    </location>
</feature>
<feature type="compositionally biased region" description="Basic and acidic residues" evidence="1">
    <location>
        <begin position="76"/>
        <end position="95"/>
    </location>
</feature>
<feature type="compositionally biased region" description="Polar residues" evidence="1">
    <location>
        <begin position="52"/>
        <end position="71"/>
    </location>
</feature>
<dbReference type="AlphaFoldDB" id="A0A8J2TCK5"/>
<feature type="region of interest" description="Disordered" evidence="1">
    <location>
        <begin position="1"/>
        <end position="40"/>
    </location>
</feature>
<dbReference type="EMBL" id="HG316467">
    <property type="protein sequence ID" value="CDF91852.1"/>
    <property type="molecule type" value="Genomic_DNA"/>
</dbReference>
<feature type="compositionally biased region" description="Basic residues" evidence="1">
    <location>
        <begin position="22"/>
        <end position="35"/>
    </location>
</feature>
<evidence type="ECO:0000256" key="1">
    <source>
        <dbReference type="SAM" id="MobiDB-lite"/>
    </source>
</evidence>
<keyword evidence="3" id="KW-1185">Reference proteome</keyword>
<reference evidence="3" key="1">
    <citation type="journal article" date="2013" name="Genome Announc.">
        <title>Genome sequence of the food spoilage yeast Zygosaccharomyces bailii CLIB 213(T).</title>
        <authorList>
            <person name="Galeote V."/>
            <person name="Bigey F."/>
            <person name="Devillers H."/>
            <person name="Neuveglise C."/>
            <person name="Dequin S."/>
        </authorList>
    </citation>
    <scope>NUCLEOTIDE SEQUENCE [LARGE SCALE GENOMIC DNA]</scope>
    <source>
        <strain evidence="3">CLIB 213 / ATCC 58445 / CBS 680 / CCRC 21525 / NBRC 1098 / NCYC 1416 / NRRL Y-2227</strain>
    </source>
</reference>
<name>A0A8J2TCK5_ZYGB2</name>
<accession>A0A8J2TCK5</accession>
<dbReference type="Proteomes" id="UP000019375">
    <property type="component" value="Unassembled WGS sequence"/>
</dbReference>
<protein>
    <submittedName>
        <fullName evidence="2">ZYBA0S14-02674g1_1</fullName>
    </submittedName>
</protein>
<evidence type="ECO:0000313" key="3">
    <source>
        <dbReference type="Proteomes" id="UP000019375"/>
    </source>
</evidence>
<feature type="region of interest" description="Disordered" evidence="1">
    <location>
        <begin position="52"/>
        <end position="95"/>
    </location>
</feature>
<organism evidence="2 3">
    <name type="scientific">Zygosaccharomyces bailii (strain CLIB 213 / ATCC 58445 / CBS 680 / BCRC 21525 / NBRC 1098 / NCYC 1416 / NRRL Y-2227)</name>
    <dbReference type="NCBI Taxonomy" id="1333698"/>
    <lineage>
        <taxon>Eukaryota</taxon>
        <taxon>Fungi</taxon>
        <taxon>Dikarya</taxon>
        <taxon>Ascomycota</taxon>
        <taxon>Saccharomycotina</taxon>
        <taxon>Saccharomycetes</taxon>
        <taxon>Saccharomycetales</taxon>
        <taxon>Saccharomycetaceae</taxon>
        <taxon>Zygosaccharomyces</taxon>
    </lineage>
</organism>
<evidence type="ECO:0000313" key="2">
    <source>
        <dbReference type="EMBL" id="CDF91852.1"/>
    </source>
</evidence>
<dbReference type="OrthoDB" id="4063321at2759"/>
<proteinExistence type="predicted"/>